<dbReference type="AlphaFoldDB" id="A0A0C9QVE8"/>
<gene>
    <name evidence="1" type="primary">CYP6B6</name>
    <name evidence="1" type="ORF">g.6559</name>
</gene>
<accession>A0A0C9QVE8</accession>
<name>A0A0C9QVE8_9HYME</name>
<reference evidence="1" key="1">
    <citation type="submission" date="2015-01" db="EMBL/GenBank/DDBJ databases">
        <title>Transcriptome Assembly of Fopius arisanus.</title>
        <authorList>
            <person name="Geib S."/>
        </authorList>
    </citation>
    <scope>NUCLEOTIDE SEQUENCE</scope>
</reference>
<dbReference type="EMBL" id="GBYB01004647">
    <property type="protein sequence ID" value="JAG74414.1"/>
    <property type="molecule type" value="Transcribed_RNA"/>
</dbReference>
<proteinExistence type="predicted"/>
<organism evidence="1">
    <name type="scientific">Fopius arisanus</name>
    <dbReference type="NCBI Taxonomy" id="64838"/>
    <lineage>
        <taxon>Eukaryota</taxon>
        <taxon>Metazoa</taxon>
        <taxon>Ecdysozoa</taxon>
        <taxon>Arthropoda</taxon>
        <taxon>Hexapoda</taxon>
        <taxon>Insecta</taxon>
        <taxon>Pterygota</taxon>
        <taxon>Neoptera</taxon>
        <taxon>Endopterygota</taxon>
        <taxon>Hymenoptera</taxon>
        <taxon>Apocrita</taxon>
        <taxon>Ichneumonoidea</taxon>
        <taxon>Braconidae</taxon>
        <taxon>Opiinae</taxon>
        <taxon>Fopius</taxon>
    </lineage>
</organism>
<sequence>MSVVYSPLECLTEATRLFLSLYPTQVDNLFECFIDVVFAVNPSQVSPLLYPVEFLDFIISNSQVREVRRETVDFSIHGTLGECLTNNSQEIRCALLVACNIYNTNK</sequence>
<evidence type="ECO:0000313" key="1">
    <source>
        <dbReference type="EMBL" id="JAG74414.1"/>
    </source>
</evidence>
<protein>
    <submittedName>
        <fullName evidence="1">CYP6B6 protein</fullName>
    </submittedName>
</protein>